<evidence type="ECO:0000256" key="1">
    <source>
        <dbReference type="SAM" id="MobiDB-lite"/>
    </source>
</evidence>
<keyword evidence="2" id="KW-0472">Membrane</keyword>
<organism evidence="4 5">
    <name type="scientific">Haloactinospora alba</name>
    <dbReference type="NCBI Taxonomy" id="405555"/>
    <lineage>
        <taxon>Bacteria</taxon>
        <taxon>Bacillati</taxon>
        <taxon>Actinomycetota</taxon>
        <taxon>Actinomycetes</taxon>
        <taxon>Streptosporangiales</taxon>
        <taxon>Nocardiopsidaceae</taxon>
        <taxon>Haloactinospora</taxon>
    </lineage>
</organism>
<dbReference type="SUPFAM" id="SSF48317">
    <property type="entry name" value="Acid phosphatase/Vanadium-dependent haloperoxidase"/>
    <property type="match status" value="1"/>
</dbReference>
<proteinExistence type="predicted"/>
<sequence length="294" mass="33043">MHPSRIRPRPSDRAEKTNISPYRVGGPASPKRRDSAEHESAETADAHGSRRAVWPSVSEIAWGLASDKIAIFLAVALITLTVLSAGPLHPLDNWVNTAPRPLWDELRSFLILWVDVVASRFVALPVLGVTALQLAYWFRSWRPIILGVCGVFGMMSLVASMKLLFMRNHPRSYDPSFFGDAVSFPSGHGANAILIYGLVLFLIIRYSVARPHVVHRLAYCIVGIALLQGLVSSYLHFHWFTDLLVGMVAGGFALRLTIRLDRIIPHGRTVYWWPWYGRKLWSGEQRKPETPDSR</sequence>
<keyword evidence="2" id="KW-0812">Transmembrane</keyword>
<feature type="region of interest" description="Disordered" evidence="1">
    <location>
        <begin position="1"/>
        <end position="47"/>
    </location>
</feature>
<feature type="transmembrane region" description="Helical" evidence="2">
    <location>
        <begin position="109"/>
        <end position="132"/>
    </location>
</feature>
<gene>
    <name evidence="4" type="ORF">FHX37_3855</name>
</gene>
<protein>
    <submittedName>
        <fullName evidence="4">Undecaprenyl-diphosphatase</fullName>
    </submittedName>
</protein>
<dbReference type="Gene3D" id="1.20.144.10">
    <property type="entry name" value="Phosphatidic acid phosphatase type 2/haloperoxidase"/>
    <property type="match status" value="1"/>
</dbReference>
<feature type="transmembrane region" description="Helical" evidence="2">
    <location>
        <begin position="186"/>
        <end position="206"/>
    </location>
</feature>
<reference evidence="4 5" key="1">
    <citation type="submission" date="2019-06" db="EMBL/GenBank/DDBJ databases">
        <title>Sequencing the genomes of 1000 actinobacteria strains.</title>
        <authorList>
            <person name="Klenk H.-P."/>
        </authorList>
    </citation>
    <scope>NUCLEOTIDE SEQUENCE [LARGE SCALE GENOMIC DNA]</scope>
    <source>
        <strain evidence="4 5">DSM 45015</strain>
    </source>
</reference>
<dbReference type="OrthoDB" id="5289372at2"/>
<keyword evidence="5" id="KW-1185">Reference proteome</keyword>
<dbReference type="Proteomes" id="UP000317422">
    <property type="component" value="Unassembled WGS sequence"/>
</dbReference>
<comment type="caution">
    <text evidence="4">The sequence shown here is derived from an EMBL/GenBank/DDBJ whole genome shotgun (WGS) entry which is preliminary data.</text>
</comment>
<evidence type="ECO:0000313" key="5">
    <source>
        <dbReference type="Proteomes" id="UP000317422"/>
    </source>
</evidence>
<feature type="transmembrane region" description="Helical" evidence="2">
    <location>
        <begin position="69"/>
        <end position="89"/>
    </location>
</feature>
<dbReference type="AlphaFoldDB" id="A0A543N9N3"/>
<dbReference type="InterPro" id="IPR000326">
    <property type="entry name" value="PAP2/HPO"/>
</dbReference>
<dbReference type="Pfam" id="PF01569">
    <property type="entry name" value="PAP2"/>
    <property type="match status" value="1"/>
</dbReference>
<feature type="compositionally biased region" description="Basic and acidic residues" evidence="1">
    <location>
        <begin position="31"/>
        <end position="47"/>
    </location>
</feature>
<dbReference type="EMBL" id="VFQC01000002">
    <property type="protein sequence ID" value="TQN28510.1"/>
    <property type="molecule type" value="Genomic_DNA"/>
</dbReference>
<accession>A0A543N9N3</accession>
<feature type="transmembrane region" description="Helical" evidence="2">
    <location>
        <begin position="213"/>
        <end position="231"/>
    </location>
</feature>
<dbReference type="SMART" id="SM00014">
    <property type="entry name" value="acidPPc"/>
    <property type="match status" value="1"/>
</dbReference>
<name>A0A543N9N3_9ACTN</name>
<feature type="domain" description="Phosphatidic acid phosphatase type 2/haloperoxidase" evidence="3">
    <location>
        <begin position="146"/>
        <end position="258"/>
    </location>
</feature>
<keyword evidence="2" id="KW-1133">Transmembrane helix</keyword>
<evidence type="ECO:0000313" key="4">
    <source>
        <dbReference type="EMBL" id="TQN28510.1"/>
    </source>
</evidence>
<evidence type="ECO:0000256" key="2">
    <source>
        <dbReference type="SAM" id="Phobius"/>
    </source>
</evidence>
<dbReference type="InterPro" id="IPR036938">
    <property type="entry name" value="PAP2/HPO_sf"/>
</dbReference>
<evidence type="ECO:0000259" key="3">
    <source>
        <dbReference type="SMART" id="SM00014"/>
    </source>
</evidence>
<feature type="transmembrane region" description="Helical" evidence="2">
    <location>
        <begin position="144"/>
        <end position="166"/>
    </location>
</feature>